<dbReference type="InterPro" id="IPR032852">
    <property type="entry name" value="ALKBH2"/>
</dbReference>
<dbReference type="PANTHER" id="PTHR31573">
    <property type="entry name" value="ALPHA-KETOGLUTARATE-DEPENDENT DIOXYGENASE ALKB HOMOLOG 2"/>
    <property type="match status" value="1"/>
</dbReference>
<proteinExistence type="predicted"/>
<dbReference type="Gene3D" id="2.60.120.590">
    <property type="entry name" value="Alpha-ketoglutarate-dependent dioxygenase AlkB-like"/>
    <property type="match status" value="1"/>
</dbReference>
<dbReference type="Proteomes" id="UP000679575">
    <property type="component" value="Chromosome"/>
</dbReference>
<accession>A0ABX7YQG1</accession>
<evidence type="ECO:0000313" key="3">
    <source>
        <dbReference type="Proteomes" id="UP000679575"/>
    </source>
</evidence>
<keyword evidence="2" id="KW-0560">Oxidoreductase</keyword>
<evidence type="ECO:0000259" key="1">
    <source>
        <dbReference type="PROSITE" id="PS51471"/>
    </source>
</evidence>
<gene>
    <name evidence="2" type="ORF">KDN34_12295</name>
</gene>
<dbReference type="SUPFAM" id="SSF51197">
    <property type="entry name" value="Clavaminate synthase-like"/>
    <property type="match status" value="1"/>
</dbReference>
<feature type="domain" description="Fe2OG dioxygenase" evidence="1">
    <location>
        <begin position="115"/>
        <end position="212"/>
    </location>
</feature>
<keyword evidence="3" id="KW-1185">Reference proteome</keyword>
<reference evidence="2 3" key="1">
    <citation type="submission" date="2021-04" db="EMBL/GenBank/DDBJ databases">
        <title>Novel species identification of genus Shewanella.</title>
        <authorList>
            <person name="Liu G."/>
        </authorList>
    </citation>
    <scope>NUCLEOTIDE SEQUENCE [LARGE SCALE GENOMIC DNA]</scope>
    <source>
        <strain evidence="2 3">FJAT-54481</strain>
    </source>
</reference>
<dbReference type="GO" id="GO:0051213">
    <property type="term" value="F:dioxygenase activity"/>
    <property type="evidence" value="ECO:0007669"/>
    <property type="project" value="UniProtKB-KW"/>
</dbReference>
<dbReference type="EMBL" id="CP073587">
    <property type="protein sequence ID" value="QUN05004.1"/>
    <property type="molecule type" value="Genomic_DNA"/>
</dbReference>
<sequence>MESTAMAKIPQQSELLFDGAGERQRETFNAPPMLLVRGYLSQAQQQILWQEALMYPLQKPVVEVFGKPHPIPRTQVWFGDLGCDYLYSGMMVRALAWPKYCQRLRLMLQRDFQFQSNGVLVNRYADGRDCMGWHSDDEPELQPGSDIASVTIGAARDFDIRSRQTHEKIRLQLESGDLLLMRWPMQQQWQHALPKRLKLQEPRINFTFRQLIPYFHSQ</sequence>
<dbReference type="InterPro" id="IPR037151">
    <property type="entry name" value="AlkB-like_sf"/>
</dbReference>
<protein>
    <submittedName>
        <fullName evidence="2">Alpha-ketoglutarate-dependent dioxygenase AlkB</fullName>
    </submittedName>
</protein>
<organism evidence="2 3">
    <name type="scientific">Shewanella yunxiaonensis</name>
    <dbReference type="NCBI Taxonomy" id="2829809"/>
    <lineage>
        <taxon>Bacteria</taxon>
        <taxon>Pseudomonadati</taxon>
        <taxon>Pseudomonadota</taxon>
        <taxon>Gammaproteobacteria</taxon>
        <taxon>Alteromonadales</taxon>
        <taxon>Shewanellaceae</taxon>
        <taxon>Shewanella</taxon>
    </lineage>
</organism>
<dbReference type="PANTHER" id="PTHR31573:SF1">
    <property type="entry name" value="DNA OXIDATIVE DEMETHYLASE ALKBH2"/>
    <property type="match status" value="1"/>
</dbReference>
<evidence type="ECO:0000313" key="2">
    <source>
        <dbReference type="EMBL" id="QUN05004.1"/>
    </source>
</evidence>
<keyword evidence="2" id="KW-0223">Dioxygenase</keyword>
<dbReference type="InterPro" id="IPR027450">
    <property type="entry name" value="AlkB-like"/>
</dbReference>
<dbReference type="Pfam" id="PF13532">
    <property type="entry name" value="2OG-FeII_Oxy_2"/>
    <property type="match status" value="1"/>
</dbReference>
<name>A0ABX7YQG1_9GAMM</name>
<dbReference type="InterPro" id="IPR005123">
    <property type="entry name" value="Oxoglu/Fe-dep_dioxygenase_dom"/>
</dbReference>
<dbReference type="PROSITE" id="PS51471">
    <property type="entry name" value="FE2OG_OXY"/>
    <property type="match status" value="1"/>
</dbReference>